<dbReference type="FunFam" id="2.60.40.10:FF:000049">
    <property type="entry name" value="Leukocyte immunoglobulin-like receptor subfamily B member 1"/>
    <property type="match status" value="3"/>
</dbReference>
<dbReference type="GO" id="GO:0002764">
    <property type="term" value="P:immune response-regulating signaling pathway"/>
    <property type="evidence" value="ECO:0007669"/>
    <property type="project" value="TreeGrafter"/>
</dbReference>
<evidence type="ECO:0000313" key="8">
    <source>
        <dbReference type="Proteomes" id="UP000007646"/>
    </source>
</evidence>
<feature type="compositionally biased region" description="Polar residues" evidence="4">
    <location>
        <begin position="601"/>
        <end position="610"/>
    </location>
</feature>
<feature type="compositionally biased region" description="Pro residues" evidence="4">
    <location>
        <begin position="418"/>
        <end position="427"/>
    </location>
</feature>
<reference evidence="7" key="2">
    <citation type="submission" date="2025-08" db="UniProtKB">
        <authorList>
            <consortium name="Ensembl"/>
        </authorList>
    </citation>
    <scope>IDENTIFICATION</scope>
    <source>
        <strain evidence="7">Isolate ISIS603380</strain>
    </source>
</reference>
<dbReference type="Proteomes" id="UP000007646">
    <property type="component" value="Unassembled WGS sequence"/>
</dbReference>
<dbReference type="InterPro" id="IPR003599">
    <property type="entry name" value="Ig_sub"/>
</dbReference>
<dbReference type="Pfam" id="PF00047">
    <property type="entry name" value="ig"/>
    <property type="match status" value="2"/>
</dbReference>
<keyword evidence="3" id="KW-0393">Immunoglobulin domain</keyword>
<dbReference type="InterPro" id="IPR013783">
    <property type="entry name" value="Ig-like_fold"/>
</dbReference>
<dbReference type="HOGENOM" id="CLU_021100_2_3_1"/>
<keyword evidence="2" id="KW-1015">Disulfide bond</keyword>
<reference evidence="7" key="3">
    <citation type="submission" date="2025-09" db="UniProtKB">
        <authorList>
            <consortium name="Ensembl"/>
        </authorList>
    </citation>
    <scope>IDENTIFICATION</scope>
    <source>
        <strain evidence="7">Isolate ISIS603380</strain>
    </source>
</reference>
<feature type="region of interest" description="Disordered" evidence="4">
    <location>
        <begin position="591"/>
        <end position="610"/>
    </location>
</feature>
<dbReference type="AlphaFoldDB" id="G3TER3"/>
<dbReference type="InterPro" id="IPR036179">
    <property type="entry name" value="Ig-like_dom_sf"/>
</dbReference>
<evidence type="ECO:0000256" key="1">
    <source>
        <dbReference type="ARBA" id="ARBA00022729"/>
    </source>
</evidence>
<dbReference type="GO" id="GO:0005886">
    <property type="term" value="C:plasma membrane"/>
    <property type="evidence" value="ECO:0007669"/>
    <property type="project" value="UniProtKB-SubCell"/>
</dbReference>
<proteinExistence type="predicted"/>
<dbReference type="Ensembl" id="ENSLAFT00000015236.3">
    <property type="protein sequence ID" value="ENSLAFP00000012760.3"/>
    <property type="gene ID" value="ENSLAFG00000015225.3"/>
</dbReference>
<feature type="region of interest" description="Disordered" evidence="4">
    <location>
        <begin position="482"/>
        <end position="501"/>
    </location>
</feature>
<keyword evidence="8" id="KW-1185">Reference proteome</keyword>
<evidence type="ECO:0000256" key="2">
    <source>
        <dbReference type="ARBA" id="ARBA00023157"/>
    </source>
</evidence>
<feature type="compositionally biased region" description="Basic and acidic residues" evidence="4">
    <location>
        <begin position="404"/>
        <end position="417"/>
    </location>
</feature>
<protein>
    <recommendedName>
        <fullName evidence="6">Ig-like domain-containing protein</fullName>
    </recommendedName>
</protein>
<dbReference type="GO" id="GO:0007166">
    <property type="term" value="P:cell surface receptor signaling pathway"/>
    <property type="evidence" value="ECO:0007669"/>
    <property type="project" value="UniProtKB-ARBA"/>
</dbReference>
<evidence type="ECO:0000256" key="4">
    <source>
        <dbReference type="SAM" id="MobiDB-lite"/>
    </source>
</evidence>
<dbReference type="PANTHER" id="PTHR11738">
    <property type="entry name" value="MHC CLASS I NK CELL RECEPTOR"/>
    <property type="match status" value="1"/>
</dbReference>
<feature type="domain" description="Ig-like" evidence="6">
    <location>
        <begin position="307"/>
        <end position="389"/>
    </location>
</feature>
<evidence type="ECO:0000256" key="5">
    <source>
        <dbReference type="SAM" id="Phobius"/>
    </source>
</evidence>
<feature type="region of interest" description="Disordered" evidence="4">
    <location>
        <begin position="508"/>
        <end position="548"/>
    </location>
</feature>
<dbReference type="GeneTree" id="ENSGT01100000263478"/>
<feature type="compositionally biased region" description="Basic and acidic residues" evidence="4">
    <location>
        <begin position="563"/>
        <end position="572"/>
    </location>
</feature>
<evidence type="ECO:0000256" key="3">
    <source>
        <dbReference type="ARBA" id="ARBA00023319"/>
    </source>
</evidence>
<dbReference type="PROSITE" id="PS50835">
    <property type="entry name" value="IG_LIKE"/>
    <property type="match status" value="1"/>
</dbReference>
<dbReference type="InterPro" id="IPR007110">
    <property type="entry name" value="Ig-like_dom"/>
</dbReference>
<dbReference type="SMART" id="SM00409">
    <property type="entry name" value="IG"/>
    <property type="match status" value="3"/>
</dbReference>
<keyword evidence="1" id="KW-0732">Signal</keyword>
<dbReference type="InterPro" id="IPR013151">
    <property type="entry name" value="Immunoglobulin_dom"/>
</dbReference>
<keyword evidence="5" id="KW-1133">Transmembrane helix</keyword>
<keyword evidence="5" id="KW-0472">Membrane</keyword>
<reference evidence="7 8" key="1">
    <citation type="submission" date="2009-06" db="EMBL/GenBank/DDBJ databases">
        <title>The Genome Sequence of Loxodonta africana (African elephant).</title>
        <authorList>
            <person name="Di Palma F."/>
            <person name="Heiman D."/>
            <person name="Young S."/>
            <person name="Johnson J."/>
            <person name="Lander E.S."/>
            <person name="Lindblad-Toh K."/>
        </authorList>
    </citation>
    <scope>NUCLEOTIDE SEQUENCE [LARGE SCALE GENOMIC DNA]</scope>
    <source>
        <strain evidence="7 8">Isolate ISIS603380</strain>
    </source>
</reference>
<accession>G3TER3</accession>
<feature type="compositionally biased region" description="Basic and acidic residues" evidence="4">
    <location>
        <begin position="508"/>
        <end position="529"/>
    </location>
</feature>
<keyword evidence="5" id="KW-0812">Transmembrane</keyword>
<evidence type="ECO:0000259" key="6">
    <source>
        <dbReference type="PROSITE" id="PS50835"/>
    </source>
</evidence>
<dbReference type="SUPFAM" id="SSF48726">
    <property type="entry name" value="Immunoglobulin"/>
    <property type="match status" value="4"/>
</dbReference>
<name>G3TER3_LOXAF</name>
<dbReference type="PANTHER" id="PTHR11738:SF88">
    <property type="entry name" value="IG-LIKE DOMAIN-CONTAINING PROTEIN"/>
    <property type="match status" value="1"/>
</dbReference>
<dbReference type="Gene3D" id="2.60.40.10">
    <property type="entry name" value="Immunoglobulins"/>
    <property type="match status" value="4"/>
</dbReference>
<evidence type="ECO:0000313" key="7">
    <source>
        <dbReference type="Ensembl" id="ENSLAFP00000012760.3"/>
    </source>
</evidence>
<feature type="transmembrane region" description="Helical" evidence="5">
    <location>
        <begin position="440"/>
        <end position="458"/>
    </location>
</feature>
<dbReference type="InterPro" id="IPR050412">
    <property type="entry name" value="Ig-like_Receptors_ImmuneReg"/>
</dbReference>
<sequence>TTQTHTSLLCLGLCWGEQNQVQTGSLPKPSHWATSGPIITMGSSVTIWCQGSPQADTYWLYKEGVTQYWDKWAPWNYVDTVSFRIEFMNTGHARQFQCAYQSSSGWSGWIGPLLLVMTGAYSKPSLSAHPSPLVVSGGSVSLSCSSKDRTDTFYLLKERRKSQFSARRHQATFPVGPVSTYDRDTYRCCGSFHSSSHLWSHPSDPLDLNVTGEGSKMINLGHVPRGALVMMGPSLTLQCDSEACYDRFAPDKDKQHSPIFTLDHMNHTHKERYRCYGACKLFSGWLAPSDPQYDHLLSQEHITKPSPSAHPGPSVASGDSVTLQCRSDQFFDTFHLFKEGLIVPPPQRLHWQKNAGPFQANFTMSLMTSTHGGTYRCYSSHSTSPYLLSQPSEPLELVVSGGSRDQHHTPEESDPPRDNPPSPPGLLPPGGEGKVVGQQVGVAIAYLKVLIGVLVAFIRHHRQGKGTFQASYLRHKWKTVSEPKDRGLPKSSCPATEDKDENLYAAVRDKQPEKEMELDSQQRPKDENSQGRMCTQVTHHSRPRQGVATFPSSLFGELQDMKDRQVEEDSQRDSQAAAPEDPQDVTYVELNHPTQRRETTAPCSSQSGELSNDPILYAAVAIH</sequence>
<organism evidence="7 8">
    <name type="scientific">Loxodonta africana</name>
    <name type="common">African elephant</name>
    <dbReference type="NCBI Taxonomy" id="9785"/>
    <lineage>
        <taxon>Eukaryota</taxon>
        <taxon>Metazoa</taxon>
        <taxon>Chordata</taxon>
        <taxon>Craniata</taxon>
        <taxon>Vertebrata</taxon>
        <taxon>Euteleostomi</taxon>
        <taxon>Mammalia</taxon>
        <taxon>Eutheria</taxon>
        <taxon>Afrotheria</taxon>
        <taxon>Proboscidea</taxon>
        <taxon>Elephantidae</taxon>
        <taxon>Loxodonta</taxon>
    </lineage>
</organism>
<feature type="region of interest" description="Disordered" evidence="4">
    <location>
        <begin position="399"/>
        <end position="433"/>
    </location>
</feature>
<feature type="region of interest" description="Disordered" evidence="4">
    <location>
        <begin position="563"/>
        <end position="586"/>
    </location>
</feature>